<dbReference type="NCBIfam" id="TIGR01477">
    <property type="entry name" value="RIFIN"/>
    <property type="match status" value="1"/>
</dbReference>
<evidence type="ECO:0000256" key="1">
    <source>
        <dbReference type="SAM" id="SignalP"/>
    </source>
</evidence>
<feature type="chain" id="PRO_5001590085" evidence="1">
    <location>
        <begin position="22"/>
        <end position="196"/>
    </location>
</feature>
<dbReference type="Pfam" id="PF02009">
    <property type="entry name" value="RIFIN"/>
    <property type="match status" value="1"/>
</dbReference>
<keyword evidence="1" id="KW-0732">Signal</keyword>
<dbReference type="VEuPathDB" id="PlasmoDB:PRCDC_0058800"/>
<proteinExistence type="predicted"/>
<dbReference type="InterPro" id="IPR006373">
    <property type="entry name" value="VSA_Rifin"/>
</dbReference>
<reference evidence="2" key="1">
    <citation type="submission" date="2014-01" db="EMBL/GenBank/DDBJ databases">
        <authorList>
            <person name="Aslett M."/>
        </authorList>
    </citation>
    <scope>NUCLEOTIDE SEQUENCE</scope>
    <source>
        <strain evidence="2">CDC</strain>
    </source>
</reference>
<feature type="signal peptide" evidence="1">
    <location>
        <begin position="1"/>
        <end position="21"/>
    </location>
</feature>
<reference evidence="2" key="2">
    <citation type="submission" date="2014-05" db="EMBL/GenBank/DDBJ databases">
        <title>The genome sequences of chimpanzee malaria parasites reveal the path to human adaptation.</title>
        <authorList>
            <person name="Otto T.D."/>
            <person name="Rayner J.C."/>
            <person name="Boehme U."/>
            <person name="Pain A."/>
            <person name="Spottiswoode N."/>
            <person name="Sanders M."/>
            <person name="Quail M."/>
            <person name="Ollomo B."/>
            <person name="Renaud F."/>
            <person name="Thomas A.W."/>
            <person name="Prugnolle F."/>
            <person name="Conway D.J."/>
            <person name="Newbold C."/>
            <person name="Berriman M."/>
        </authorList>
    </citation>
    <scope>NUCLEOTIDE SEQUENCE [LARGE SCALE GENOMIC DNA]</scope>
    <source>
        <strain evidence="2">CDC</strain>
    </source>
</reference>
<sequence>MKVHYINILLFALPLNILVNSAPKYPSIITPHHTQTNRSLCECEWYVPANYDNDPQMKEIMENYNRQTSQRFHEYDDRMLEKRKQCKEQCDKEVQKIILKDKLEKELTEKLAALQTNISTNDIPTFVCEKSVADKVEKGCLRCGGVLGGGVAPSVGLIGSVAVNVWKTGALKVAIEKALELNAADIVQGLGLGFRV</sequence>
<organism evidence="2 3">
    <name type="scientific">Plasmodium reichenowi</name>
    <dbReference type="NCBI Taxonomy" id="5854"/>
    <lineage>
        <taxon>Eukaryota</taxon>
        <taxon>Sar</taxon>
        <taxon>Alveolata</taxon>
        <taxon>Apicomplexa</taxon>
        <taxon>Aconoidasida</taxon>
        <taxon>Haemosporida</taxon>
        <taxon>Plasmodiidae</taxon>
        <taxon>Plasmodium</taxon>
        <taxon>Plasmodium (Laverania)</taxon>
    </lineage>
</organism>
<dbReference type="PhylomeDB" id="A0A060RQZ0"/>
<dbReference type="AlphaFoldDB" id="A0A060RQZ0"/>
<dbReference type="EMBL" id="HG810634">
    <property type="protein sequence ID" value="CDO61957.1"/>
    <property type="molecule type" value="Genomic_DNA"/>
</dbReference>
<evidence type="ECO:0000313" key="2">
    <source>
        <dbReference type="EMBL" id="CDO61957.1"/>
    </source>
</evidence>
<gene>
    <name evidence="2" type="primary">RIF</name>
    <name evidence="2" type="ORF">PRCDC_0058800</name>
</gene>
<name>A0A060RQZ0_PLARE</name>
<evidence type="ECO:0000313" key="3">
    <source>
        <dbReference type="Proteomes" id="UP000027581"/>
    </source>
</evidence>
<dbReference type="Proteomes" id="UP000027581">
    <property type="component" value="Unassembled WGS sequence"/>
</dbReference>
<keyword evidence="3" id="KW-1185">Reference proteome</keyword>
<protein>
    <submittedName>
        <fullName evidence="2">Rifin</fullName>
    </submittedName>
</protein>
<accession>A0A060RQZ0</accession>